<dbReference type="AlphaFoldDB" id="A0A6J4Q5Z6"/>
<name>A0A6J4Q5Z6_9ACTN</name>
<feature type="non-terminal residue" evidence="2">
    <location>
        <position position="38"/>
    </location>
</feature>
<organism evidence="2">
    <name type="scientific">uncultured Rubrobacteraceae bacterium</name>
    <dbReference type="NCBI Taxonomy" id="349277"/>
    <lineage>
        <taxon>Bacteria</taxon>
        <taxon>Bacillati</taxon>
        <taxon>Actinomycetota</taxon>
        <taxon>Rubrobacteria</taxon>
        <taxon>Rubrobacterales</taxon>
        <taxon>Rubrobacteraceae</taxon>
        <taxon>environmental samples</taxon>
    </lineage>
</organism>
<feature type="region of interest" description="Disordered" evidence="1">
    <location>
        <begin position="1"/>
        <end position="38"/>
    </location>
</feature>
<feature type="compositionally biased region" description="Basic and acidic residues" evidence="1">
    <location>
        <begin position="10"/>
        <end position="24"/>
    </location>
</feature>
<feature type="non-terminal residue" evidence="2">
    <location>
        <position position="1"/>
    </location>
</feature>
<accession>A0A6J4Q5Z6</accession>
<proteinExistence type="predicted"/>
<evidence type="ECO:0000313" key="2">
    <source>
        <dbReference type="EMBL" id="CAA9435502.1"/>
    </source>
</evidence>
<dbReference type="EMBL" id="CADCVD010000036">
    <property type="protein sequence ID" value="CAA9435502.1"/>
    <property type="molecule type" value="Genomic_DNA"/>
</dbReference>
<reference evidence="2" key="1">
    <citation type="submission" date="2020-02" db="EMBL/GenBank/DDBJ databases">
        <authorList>
            <person name="Meier V. D."/>
        </authorList>
    </citation>
    <scope>NUCLEOTIDE SEQUENCE</scope>
    <source>
        <strain evidence="2">AVDCRST_MAG37</strain>
    </source>
</reference>
<gene>
    <name evidence="2" type="ORF">AVDCRST_MAG37-929</name>
</gene>
<protein>
    <submittedName>
        <fullName evidence="2">Uncharacterized protein</fullName>
    </submittedName>
</protein>
<sequence>DTYSQRQVHGKHEGDVRRFPDRDVASASQKPCGRRPWV</sequence>
<evidence type="ECO:0000256" key="1">
    <source>
        <dbReference type="SAM" id="MobiDB-lite"/>
    </source>
</evidence>